<evidence type="ECO:0000259" key="12">
    <source>
        <dbReference type="PROSITE" id="PS50109"/>
    </source>
</evidence>
<comment type="caution">
    <text evidence="14">The sequence shown here is derived from an EMBL/GenBank/DDBJ whole genome shotgun (WGS) entry which is preliminary data.</text>
</comment>
<keyword evidence="10" id="KW-0902">Two-component regulatory system</keyword>
<dbReference type="PANTHER" id="PTHR42878">
    <property type="entry name" value="TWO-COMPONENT HISTIDINE KINASE"/>
    <property type="match status" value="1"/>
</dbReference>
<dbReference type="InterPro" id="IPR005467">
    <property type="entry name" value="His_kinase_dom"/>
</dbReference>
<dbReference type="SUPFAM" id="SSF55785">
    <property type="entry name" value="PYP-like sensor domain (PAS domain)"/>
    <property type="match status" value="1"/>
</dbReference>
<dbReference type="InterPro" id="IPR000014">
    <property type="entry name" value="PAS"/>
</dbReference>
<keyword evidence="4" id="KW-0808">Transferase</keyword>
<dbReference type="PANTHER" id="PTHR42878:SF7">
    <property type="entry name" value="SENSOR HISTIDINE KINASE GLRK"/>
    <property type="match status" value="1"/>
</dbReference>
<keyword evidence="5" id="KW-0812">Transmembrane</keyword>
<dbReference type="Proteomes" id="UP001172778">
    <property type="component" value="Unassembled WGS sequence"/>
</dbReference>
<evidence type="ECO:0000256" key="7">
    <source>
        <dbReference type="ARBA" id="ARBA00022777"/>
    </source>
</evidence>
<evidence type="ECO:0000256" key="2">
    <source>
        <dbReference type="ARBA" id="ARBA00004141"/>
    </source>
</evidence>
<organism evidence="14 15">
    <name type="scientific">Parachitinimonas caeni</name>
    <dbReference type="NCBI Taxonomy" id="3031301"/>
    <lineage>
        <taxon>Bacteria</taxon>
        <taxon>Pseudomonadati</taxon>
        <taxon>Pseudomonadota</taxon>
        <taxon>Betaproteobacteria</taxon>
        <taxon>Neisseriales</taxon>
        <taxon>Chitinibacteraceae</taxon>
        <taxon>Parachitinimonas</taxon>
    </lineage>
</organism>
<feature type="domain" description="PAS" evidence="13">
    <location>
        <begin position="1"/>
        <end position="42"/>
    </location>
</feature>
<dbReference type="EMBL" id="JARRAF010000002">
    <property type="protein sequence ID" value="MDK2122782.1"/>
    <property type="molecule type" value="Genomic_DNA"/>
</dbReference>
<evidence type="ECO:0000256" key="10">
    <source>
        <dbReference type="ARBA" id="ARBA00023012"/>
    </source>
</evidence>
<proteinExistence type="predicted"/>
<dbReference type="PROSITE" id="PS50109">
    <property type="entry name" value="HIS_KIN"/>
    <property type="match status" value="1"/>
</dbReference>
<keyword evidence="8" id="KW-0067">ATP-binding</keyword>
<evidence type="ECO:0000256" key="3">
    <source>
        <dbReference type="ARBA" id="ARBA00012438"/>
    </source>
</evidence>
<comment type="subcellular location">
    <subcellularLocation>
        <location evidence="2">Membrane</location>
        <topology evidence="2">Multi-pass membrane protein</topology>
    </subcellularLocation>
</comment>
<evidence type="ECO:0000256" key="6">
    <source>
        <dbReference type="ARBA" id="ARBA00022741"/>
    </source>
</evidence>
<dbReference type="RefSeq" id="WP_284099071.1">
    <property type="nucleotide sequence ID" value="NZ_JARRAF010000002.1"/>
</dbReference>
<reference evidence="14" key="1">
    <citation type="submission" date="2023-03" db="EMBL/GenBank/DDBJ databases">
        <title>Chitinimonas shenzhenensis gen. nov., sp. nov., a novel member of family Burkholderiaceae isolated from activated sludge collected in Shen Zhen, China.</title>
        <authorList>
            <person name="Wang X."/>
        </authorList>
    </citation>
    <scope>NUCLEOTIDE SEQUENCE</scope>
    <source>
        <strain evidence="14">DQS-5</strain>
    </source>
</reference>
<feature type="domain" description="Histidine kinase" evidence="12">
    <location>
        <begin position="113"/>
        <end position="320"/>
    </location>
</feature>
<evidence type="ECO:0000313" key="14">
    <source>
        <dbReference type="EMBL" id="MDK2122782.1"/>
    </source>
</evidence>
<dbReference type="SUPFAM" id="SSF55874">
    <property type="entry name" value="ATPase domain of HSP90 chaperone/DNA topoisomerase II/histidine kinase"/>
    <property type="match status" value="1"/>
</dbReference>
<keyword evidence="6" id="KW-0547">Nucleotide-binding</keyword>
<keyword evidence="7" id="KW-0418">Kinase</keyword>
<evidence type="ECO:0000256" key="5">
    <source>
        <dbReference type="ARBA" id="ARBA00022692"/>
    </source>
</evidence>
<evidence type="ECO:0000313" key="15">
    <source>
        <dbReference type="Proteomes" id="UP001172778"/>
    </source>
</evidence>
<keyword evidence="9" id="KW-1133">Transmembrane helix</keyword>
<dbReference type="Gene3D" id="3.30.450.20">
    <property type="entry name" value="PAS domain"/>
    <property type="match status" value="1"/>
</dbReference>
<evidence type="ECO:0000256" key="9">
    <source>
        <dbReference type="ARBA" id="ARBA00022989"/>
    </source>
</evidence>
<comment type="catalytic activity">
    <reaction evidence="1">
        <text>ATP + protein L-histidine = ADP + protein N-phospho-L-histidine.</text>
        <dbReference type="EC" id="2.7.13.3"/>
    </reaction>
</comment>
<dbReference type="Gene3D" id="3.30.565.10">
    <property type="entry name" value="Histidine kinase-like ATPase, C-terminal domain"/>
    <property type="match status" value="1"/>
</dbReference>
<keyword evidence="15" id="KW-1185">Reference proteome</keyword>
<dbReference type="InterPro" id="IPR036890">
    <property type="entry name" value="HATPase_C_sf"/>
</dbReference>
<sequence>MNNTLKEILGGMSEGLVLVGFDGRVRYSNAAAERMTGLERPQPLPPGPLREAISRIAQSPNADAAEFVLRESSASVVKARCLPGMQMGEAVVLLTESRKEGLYRQALDNLMTVIGLDLREPCNQLAGSLNALIEDQPELAEQLEAVNKVSELLGKLADLGQLWGSDGFDSEDRIVLHEMLAEIWTELSPQAKQHGVRVSINGLNADSAPVYGSRVWLKRALEECLREAIASSAKGSNVEIEGRQIGQRIMLVFRNLGFYAPPEAGSRSFLPVPTVSAERRAEAVIGLNLCKRIVELHGGALREECEFDQLDFVVELPTGAPVRSNNSELDLAQAKRYAADMSRLLARRNKAKDAPAAG</sequence>
<gene>
    <name evidence="14" type="ORF">PZA18_01825</name>
</gene>
<dbReference type="PROSITE" id="PS50112">
    <property type="entry name" value="PAS"/>
    <property type="match status" value="1"/>
</dbReference>
<keyword evidence="11" id="KW-0472">Membrane</keyword>
<evidence type="ECO:0000256" key="8">
    <source>
        <dbReference type="ARBA" id="ARBA00022840"/>
    </source>
</evidence>
<dbReference type="EC" id="2.7.13.3" evidence="3"/>
<dbReference type="InterPro" id="IPR050351">
    <property type="entry name" value="BphY/WalK/GraS-like"/>
</dbReference>
<name>A0ABT7DRT2_9NEIS</name>
<accession>A0ABT7DRT2</accession>
<evidence type="ECO:0000256" key="1">
    <source>
        <dbReference type="ARBA" id="ARBA00000085"/>
    </source>
</evidence>
<dbReference type="InterPro" id="IPR035965">
    <property type="entry name" value="PAS-like_dom_sf"/>
</dbReference>
<protein>
    <recommendedName>
        <fullName evidence="3">histidine kinase</fullName>
        <ecNumber evidence="3">2.7.13.3</ecNumber>
    </recommendedName>
</protein>
<evidence type="ECO:0000256" key="11">
    <source>
        <dbReference type="ARBA" id="ARBA00023136"/>
    </source>
</evidence>
<evidence type="ECO:0000256" key="4">
    <source>
        <dbReference type="ARBA" id="ARBA00022679"/>
    </source>
</evidence>
<evidence type="ECO:0000259" key="13">
    <source>
        <dbReference type="PROSITE" id="PS50112"/>
    </source>
</evidence>